<dbReference type="Pfam" id="PF21508">
    <property type="entry name" value="MenC_N"/>
    <property type="match status" value="1"/>
</dbReference>
<dbReference type="InterPro" id="IPR029065">
    <property type="entry name" value="Enolase_C-like"/>
</dbReference>
<name>A0ABY5AL19_9CYAN</name>
<dbReference type="SMART" id="SM00922">
    <property type="entry name" value="MR_MLE"/>
    <property type="match status" value="1"/>
</dbReference>
<feature type="binding site" evidence="4">
    <location>
        <position position="170"/>
    </location>
    <ligand>
        <name>Mg(2+)</name>
        <dbReference type="ChEBI" id="CHEBI:18420"/>
    </ligand>
</feature>
<dbReference type="NCBIfam" id="NF002739">
    <property type="entry name" value="PRK02714.1"/>
    <property type="match status" value="1"/>
</dbReference>
<comment type="function">
    <text evidence="4">Converts 2-succinyl-6-hydroxy-2,4-cyclohexadiene-1-carboxylate (SHCHC) to 2-succinylbenzoate (OSB).</text>
</comment>
<evidence type="ECO:0000256" key="3">
    <source>
        <dbReference type="ARBA" id="ARBA00023239"/>
    </source>
</evidence>
<comment type="similarity">
    <text evidence="4">Belongs to the mandelate racemase/muconate lactonizing enzyme family. MenC type 1 subfamily.</text>
</comment>
<dbReference type="InterPro" id="IPR010196">
    <property type="entry name" value="OSB_synthase_MenC1"/>
</dbReference>
<evidence type="ECO:0000256" key="2">
    <source>
        <dbReference type="ARBA" id="ARBA00022842"/>
    </source>
</evidence>
<dbReference type="PANTHER" id="PTHR48073:SF2">
    <property type="entry name" value="O-SUCCINYLBENZOATE SYNTHASE"/>
    <property type="match status" value="1"/>
</dbReference>
<feature type="binding site" evidence="4">
    <location>
        <position position="221"/>
    </location>
    <ligand>
        <name>Mg(2+)</name>
        <dbReference type="ChEBI" id="CHEBI:18420"/>
    </ligand>
</feature>
<comment type="pathway">
    <text evidence="4">Quinol/quinone metabolism; 1,4-dihydroxy-2-naphthoate biosynthesis; 1,4-dihydroxy-2-naphthoate from chorismate: step 4/7.</text>
</comment>
<comment type="catalytic activity">
    <reaction evidence="4">
        <text>(1R,6R)-6-hydroxy-2-succinyl-cyclohexa-2,4-diene-1-carboxylate = 2-succinylbenzoate + H2O</text>
        <dbReference type="Rhea" id="RHEA:10196"/>
        <dbReference type="ChEBI" id="CHEBI:15377"/>
        <dbReference type="ChEBI" id="CHEBI:18325"/>
        <dbReference type="ChEBI" id="CHEBI:58689"/>
        <dbReference type="EC" id="4.2.1.113"/>
    </reaction>
</comment>
<dbReference type="Gene3D" id="3.20.20.120">
    <property type="entry name" value="Enolase-like C-terminal domain"/>
    <property type="match status" value="1"/>
</dbReference>
<evidence type="ECO:0000313" key="8">
    <source>
        <dbReference type="Proteomes" id="UP001056708"/>
    </source>
</evidence>
<dbReference type="InterPro" id="IPR041338">
    <property type="entry name" value="OSBS_N"/>
</dbReference>
<dbReference type="EC" id="4.2.1.113" evidence="4 5"/>
<dbReference type="HAMAP" id="MF_00470">
    <property type="entry name" value="MenC_1"/>
    <property type="match status" value="1"/>
</dbReference>
<keyword evidence="8" id="KW-1185">Reference proteome</keyword>
<proteinExistence type="inferred from homology"/>
<comment type="pathway">
    <text evidence="4">Cofactor biosynthesis; phylloquinone biosynthesis.</text>
</comment>
<dbReference type="PANTHER" id="PTHR48073">
    <property type="entry name" value="O-SUCCINYLBENZOATE SYNTHASE-RELATED"/>
    <property type="match status" value="1"/>
</dbReference>
<feature type="active site" description="Proton donor" evidence="4">
    <location>
        <position position="141"/>
    </location>
</feature>
<dbReference type="EMBL" id="CP098611">
    <property type="protein sequence ID" value="USR89527.1"/>
    <property type="molecule type" value="Genomic_DNA"/>
</dbReference>
<feature type="binding site" evidence="4">
    <location>
        <position position="196"/>
    </location>
    <ligand>
        <name>Mg(2+)</name>
        <dbReference type="ChEBI" id="CHEBI:18420"/>
    </ligand>
</feature>
<dbReference type="SFLD" id="SFLDG00180">
    <property type="entry name" value="muconate_cycloisomerase"/>
    <property type="match status" value="1"/>
</dbReference>
<organism evidence="7 8">
    <name type="scientific">Phormidium yuhuli AB48</name>
    <dbReference type="NCBI Taxonomy" id="2940671"/>
    <lineage>
        <taxon>Bacteria</taxon>
        <taxon>Bacillati</taxon>
        <taxon>Cyanobacteriota</taxon>
        <taxon>Cyanophyceae</taxon>
        <taxon>Oscillatoriophycideae</taxon>
        <taxon>Oscillatoriales</taxon>
        <taxon>Oscillatoriaceae</taxon>
        <taxon>Phormidium</taxon>
        <taxon>Phormidium yuhuli</taxon>
    </lineage>
</organism>
<keyword evidence="3 4" id="KW-0456">Lyase</keyword>
<evidence type="ECO:0000256" key="4">
    <source>
        <dbReference type="HAMAP-Rule" id="MF_00470"/>
    </source>
</evidence>
<comment type="cofactor">
    <cofactor evidence="4">
        <name>a divalent metal cation</name>
        <dbReference type="ChEBI" id="CHEBI:60240"/>
    </cofactor>
</comment>
<evidence type="ECO:0000256" key="5">
    <source>
        <dbReference type="NCBIfam" id="TIGR01927"/>
    </source>
</evidence>
<evidence type="ECO:0000259" key="6">
    <source>
        <dbReference type="SMART" id="SM00922"/>
    </source>
</evidence>
<keyword evidence="2 4" id="KW-0460">Magnesium</keyword>
<accession>A0ABY5AL19</accession>
<dbReference type="InterPro" id="IPR036849">
    <property type="entry name" value="Enolase-like_C_sf"/>
</dbReference>
<dbReference type="GO" id="GO:0043748">
    <property type="term" value="F:O-succinylbenzoate synthase activity"/>
    <property type="evidence" value="ECO:0007669"/>
    <property type="project" value="UniProtKB-EC"/>
</dbReference>
<dbReference type="InterPro" id="IPR029017">
    <property type="entry name" value="Enolase-like_N"/>
</dbReference>
<dbReference type="CDD" id="cd03320">
    <property type="entry name" value="OSBS"/>
    <property type="match status" value="1"/>
</dbReference>
<dbReference type="SFLD" id="SFLDS00001">
    <property type="entry name" value="Enolase"/>
    <property type="match status" value="1"/>
</dbReference>
<dbReference type="SUPFAM" id="SSF51604">
    <property type="entry name" value="Enolase C-terminal domain-like"/>
    <property type="match status" value="1"/>
</dbReference>
<sequence>MYSLTLQPYDYPFRRPLRTHHGLWKRRQGLLIKLSDGQREGWGEIAPLPDFGSESLEAAHEFCQGFQGHLDDGDIFSIGDRYPACQFALESAREALLRYPNPPLQPNFPYCQLLPTGEAALKRLQTTPNDHWGPSPCFKWKIAVEGMQQEQDWFQQLLQDLPPHSRLRLDANGGLSQEEAQAWLGACEGQPVDYLEQPRPPEAWQDLETLHHQGVVPIALDESVANLRDLETWLQRGWSGIIVIKAAIIGSPRRLRQLCQQFQPDVVFSSVFETRIGRQAALHLAQELQRKPRALGFGVLEAIGEERQ</sequence>
<evidence type="ECO:0000313" key="7">
    <source>
        <dbReference type="EMBL" id="USR89527.1"/>
    </source>
</evidence>
<evidence type="ECO:0000256" key="1">
    <source>
        <dbReference type="ARBA" id="ARBA00022723"/>
    </source>
</evidence>
<dbReference type="Proteomes" id="UP001056708">
    <property type="component" value="Chromosome"/>
</dbReference>
<feature type="domain" description="Mandelate racemase/muconate lactonizing enzyme C-terminal" evidence="6">
    <location>
        <begin position="118"/>
        <end position="217"/>
    </location>
</feature>
<protein>
    <recommendedName>
        <fullName evidence="4 5">o-succinylbenzoate synthase</fullName>
        <shortName evidence="4">OSB synthase</shortName>
        <shortName evidence="4">OSBS</shortName>
        <ecNumber evidence="4 5">4.2.1.113</ecNumber>
    </recommendedName>
    <alternativeName>
        <fullName evidence="4">4-(2'-carboxyphenyl)-4-oxybutyric acid synthase</fullName>
    </alternativeName>
    <alternativeName>
        <fullName evidence="4">o-succinylbenzoic acid synthase</fullName>
    </alternativeName>
</protein>
<reference evidence="7" key="1">
    <citation type="submission" date="2022-06" db="EMBL/GenBank/DDBJ databases">
        <title>Genome sequence of Phormidium yuhuli AB48 isolated from an industrial photobioreactor environment.</title>
        <authorList>
            <person name="Qiu Y."/>
            <person name="Noonan A.J.C."/>
            <person name="Dofher K."/>
            <person name="Koch M."/>
            <person name="Kieft B."/>
            <person name="Lin X."/>
            <person name="Ziels R.M."/>
            <person name="Hallam S.J."/>
        </authorList>
    </citation>
    <scope>NUCLEOTIDE SEQUENCE</scope>
    <source>
        <strain evidence="7">AB48</strain>
    </source>
</reference>
<gene>
    <name evidence="4" type="primary">menC</name>
    <name evidence="7" type="ORF">NEA10_11565</name>
</gene>
<dbReference type="InterPro" id="IPR013342">
    <property type="entry name" value="Mandelate_racemase_C"/>
</dbReference>
<dbReference type="NCBIfam" id="TIGR01927">
    <property type="entry name" value="menC_gam_Gplu"/>
    <property type="match status" value="1"/>
</dbReference>
<dbReference type="SFLD" id="SFLDF00009">
    <property type="entry name" value="o-succinylbenzoate_synthase"/>
    <property type="match status" value="1"/>
</dbReference>
<feature type="active site" description="Proton acceptor" evidence="4">
    <location>
        <position position="245"/>
    </location>
</feature>
<dbReference type="SUPFAM" id="SSF54826">
    <property type="entry name" value="Enolase N-terminal domain-like"/>
    <property type="match status" value="1"/>
</dbReference>
<dbReference type="RefSeq" id="WP_252660199.1">
    <property type="nucleotide sequence ID" value="NZ_CP098611.1"/>
</dbReference>
<dbReference type="Gene3D" id="3.30.390.10">
    <property type="entry name" value="Enolase-like, N-terminal domain"/>
    <property type="match status" value="1"/>
</dbReference>
<dbReference type="Pfam" id="PF13378">
    <property type="entry name" value="MR_MLE_C"/>
    <property type="match status" value="1"/>
</dbReference>
<keyword evidence="1 4" id="KW-0479">Metal-binding</keyword>